<reference evidence="6 7" key="1">
    <citation type="journal article" date="2015" name="BMC Genomics">
        <title>Genome mining reveals unlocked bioactive potential of marine Gram-negative bacteria.</title>
        <authorList>
            <person name="Machado H."/>
            <person name="Sonnenschein E.C."/>
            <person name="Melchiorsen J."/>
            <person name="Gram L."/>
        </authorList>
    </citation>
    <scope>NUCLEOTIDE SEQUENCE [LARGE SCALE GENOMIC DNA]</scope>
    <source>
        <strain evidence="6 7">S2757</strain>
    </source>
</reference>
<dbReference type="NCBIfam" id="NF008631">
    <property type="entry name" value="PRK11619.1"/>
    <property type="match status" value="1"/>
</dbReference>
<dbReference type="PATRIC" id="fig|579748.3.peg.1655"/>
<gene>
    <name evidence="6" type="ORF">TW81_08045</name>
</gene>
<evidence type="ECO:0000256" key="3">
    <source>
        <dbReference type="SAM" id="SignalP"/>
    </source>
</evidence>
<sequence>MTLTFLKSLHRIPSSVLMVSTMVCSASFATSAVATTLQQQRDLYDQAQALLDDKQVAQYHKIRPQIADYPLTPYVDYRSFLVDIGDRSPSEVTQFIKDYYSLPFSNRMRAPYIDALARKEKWHTLLEFQTVEPRGETYQCYYYNAHAKAGDKKLAFTGAKKLWLSGHSIADACDPLFEEWDRAGLKSEQLILDRMLLAFEARNGQLMRYLQKQLDSTQAKRQAEQMIALFAKPESVQVFAKKNKVTEFYQTQTQLALKKLARKDAEMAQQQFDAVIKGQHFDNVAAQKLADYIAFRLINTESAQLAAWRDKKIASSSNVSLVERRVRLAIQFADWQDVEKWIEKLPQDDQLSLRWQYWLGRSEIAQGEHLVGQQRMEAIVGQRNFYSVAAAKELKRSIHYPTSVISLNQELLKDYRTDLIRVEELIDRDKIAAAKSEWRWLLERSDKPQKEMLAAFASFKGWHHLTVTASIEAQMWDNLEIRFPVAHRWWFDFYADKHSIDPITLMSLARQESALDIEARSSVGARGIMQIMPSTAKYTAKKYKLDYQGYQDLYQVGKNIEIGSHYLDGLLKRYDNNRIFALAAYNAGPHRVESWRERTQGKLDAYAFIEAIPFKETRGYVQNILMFETYYREVLGVDGPFLNPHELNAKY</sequence>
<dbReference type="InterPro" id="IPR008258">
    <property type="entry name" value="Transglycosylase_SLT_dom_1"/>
</dbReference>
<name>A0A0F4NLI9_9VIBR</name>
<dbReference type="RefSeq" id="WP_045955197.1">
    <property type="nucleotide sequence ID" value="NZ_JXXV01000014.1"/>
</dbReference>
<dbReference type="Proteomes" id="UP000033673">
    <property type="component" value="Unassembled WGS sequence"/>
</dbReference>
<dbReference type="GO" id="GO:0042597">
    <property type="term" value="C:periplasmic space"/>
    <property type="evidence" value="ECO:0007669"/>
    <property type="project" value="InterPro"/>
</dbReference>
<dbReference type="PANTHER" id="PTHR37423">
    <property type="entry name" value="SOLUBLE LYTIC MUREIN TRANSGLYCOSYLASE-RELATED"/>
    <property type="match status" value="1"/>
</dbReference>
<evidence type="ECO:0000256" key="2">
    <source>
        <dbReference type="ARBA" id="ARBA00022729"/>
    </source>
</evidence>
<dbReference type="CDD" id="cd13401">
    <property type="entry name" value="Slt70-like"/>
    <property type="match status" value="1"/>
</dbReference>
<dbReference type="SUPFAM" id="SSF48435">
    <property type="entry name" value="Bacterial muramidases"/>
    <property type="match status" value="1"/>
</dbReference>
<dbReference type="InterPro" id="IPR023346">
    <property type="entry name" value="Lysozyme-like_dom_sf"/>
</dbReference>
<dbReference type="PANTHER" id="PTHR37423:SF5">
    <property type="entry name" value="SOLUBLE LYTIC MUREIN TRANSGLYCOSYLASE"/>
    <property type="match status" value="1"/>
</dbReference>
<dbReference type="Gene3D" id="1.10.1240.20">
    <property type="entry name" value="Lytic transglycosylase, superhelical linker domain"/>
    <property type="match status" value="1"/>
</dbReference>
<dbReference type="Gene3D" id="1.10.530.10">
    <property type="match status" value="1"/>
</dbReference>
<keyword evidence="2 3" id="KW-0732">Signal</keyword>
<dbReference type="Pfam" id="PF01464">
    <property type="entry name" value="SLT"/>
    <property type="match status" value="1"/>
</dbReference>
<comment type="similarity">
    <text evidence="1">Belongs to the transglycosylase Slt family.</text>
</comment>
<evidence type="ECO:0000259" key="5">
    <source>
        <dbReference type="Pfam" id="PF14718"/>
    </source>
</evidence>
<evidence type="ECO:0000313" key="7">
    <source>
        <dbReference type="Proteomes" id="UP000033673"/>
    </source>
</evidence>
<evidence type="ECO:0000313" key="6">
    <source>
        <dbReference type="EMBL" id="KJY83723.1"/>
    </source>
</evidence>
<feature type="domain" description="Lytic transglycosylase superhelical linker" evidence="5">
    <location>
        <begin position="417"/>
        <end position="479"/>
    </location>
</feature>
<organism evidence="6 7">
    <name type="scientific">Vibrio galatheae</name>
    <dbReference type="NCBI Taxonomy" id="579748"/>
    <lineage>
        <taxon>Bacteria</taxon>
        <taxon>Pseudomonadati</taxon>
        <taxon>Pseudomonadota</taxon>
        <taxon>Gammaproteobacteria</taxon>
        <taxon>Vibrionales</taxon>
        <taxon>Vibrionaceae</taxon>
        <taxon>Vibrio</taxon>
    </lineage>
</organism>
<feature type="domain" description="Transglycosylase SLT" evidence="4">
    <location>
        <begin position="493"/>
        <end position="604"/>
    </location>
</feature>
<keyword evidence="7" id="KW-1185">Reference proteome</keyword>
<dbReference type="Pfam" id="PF14718">
    <property type="entry name" value="SLT_L"/>
    <property type="match status" value="1"/>
</dbReference>
<dbReference type="InterPro" id="IPR008939">
    <property type="entry name" value="Lytic_TGlycosylase_superhlx_U"/>
</dbReference>
<dbReference type="InterPro" id="IPR037061">
    <property type="entry name" value="Lytic_TGlycoase_superhlx_L_sf"/>
</dbReference>
<protein>
    <submittedName>
        <fullName evidence="6">Lytic murein transglycosylase</fullName>
    </submittedName>
</protein>
<evidence type="ECO:0000259" key="4">
    <source>
        <dbReference type="Pfam" id="PF01464"/>
    </source>
</evidence>
<dbReference type="OrthoDB" id="92254at2"/>
<proteinExistence type="inferred from homology"/>
<accession>A0A0F4NLI9</accession>
<feature type="signal peptide" evidence="3">
    <location>
        <begin position="1"/>
        <end position="34"/>
    </location>
</feature>
<dbReference type="EMBL" id="JXXV01000014">
    <property type="protein sequence ID" value="KJY83723.1"/>
    <property type="molecule type" value="Genomic_DNA"/>
</dbReference>
<comment type="caution">
    <text evidence="6">The sequence shown here is derived from an EMBL/GenBank/DDBJ whole genome shotgun (WGS) entry which is preliminary data.</text>
</comment>
<evidence type="ECO:0000256" key="1">
    <source>
        <dbReference type="ARBA" id="ARBA00007734"/>
    </source>
</evidence>
<feature type="chain" id="PRO_5002472994" evidence="3">
    <location>
        <begin position="35"/>
        <end position="651"/>
    </location>
</feature>
<dbReference type="SUPFAM" id="SSF53955">
    <property type="entry name" value="Lysozyme-like"/>
    <property type="match status" value="1"/>
</dbReference>
<dbReference type="InterPro" id="IPR012289">
    <property type="entry name" value="Lytic_TGlycosylase_superhlx_L"/>
</dbReference>
<dbReference type="AlphaFoldDB" id="A0A0F4NLI9"/>
<dbReference type="Gene3D" id="1.25.20.10">
    <property type="entry name" value="Bacterial muramidases"/>
    <property type="match status" value="1"/>
</dbReference>
<dbReference type="STRING" id="579748.TW81_08045"/>
<dbReference type="GO" id="GO:0004553">
    <property type="term" value="F:hydrolase activity, hydrolyzing O-glycosyl compounds"/>
    <property type="evidence" value="ECO:0007669"/>
    <property type="project" value="InterPro"/>
</dbReference>